<gene>
    <name evidence="1" type="ORF">PsorP6_014078</name>
</gene>
<reference evidence="1 2" key="1">
    <citation type="journal article" date="2022" name="bioRxiv">
        <title>The genome of the oomycete Peronosclerospora sorghi, a cosmopolitan pathogen of maize and sorghum, is inflated with dispersed pseudogenes.</title>
        <authorList>
            <person name="Fletcher K."/>
            <person name="Martin F."/>
            <person name="Isakeit T."/>
            <person name="Cavanaugh K."/>
            <person name="Magill C."/>
            <person name="Michelmore R."/>
        </authorList>
    </citation>
    <scope>NUCLEOTIDE SEQUENCE [LARGE SCALE GENOMIC DNA]</scope>
    <source>
        <strain evidence="1">P6</strain>
    </source>
</reference>
<organism evidence="1 2">
    <name type="scientific">Peronosclerospora sorghi</name>
    <dbReference type="NCBI Taxonomy" id="230839"/>
    <lineage>
        <taxon>Eukaryota</taxon>
        <taxon>Sar</taxon>
        <taxon>Stramenopiles</taxon>
        <taxon>Oomycota</taxon>
        <taxon>Peronosporomycetes</taxon>
        <taxon>Peronosporales</taxon>
        <taxon>Peronosporaceae</taxon>
        <taxon>Peronosclerospora</taxon>
    </lineage>
</organism>
<comment type="caution">
    <text evidence="1">The sequence shown here is derived from an EMBL/GenBank/DDBJ whole genome shotgun (WGS) entry which is preliminary data.</text>
</comment>
<proteinExistence type="predicted"/>
<evidence type="ECO:0000313" key="1">
    <source>
        <dbReference type="EMBL" id="KAI9905782.1"/>
    </source>
</evidence>
<accession>A0ACC0VH56</accession>
<dbReference type="EMBL" id="CM047588">
    <property type="protein sequence ID" value="KAI9905782.1"/>
    <property type="molecule type" value="Genomic_DNA"/>
</dbReference>
<keyword evidence="2" id="KW-1185">Reference proteome</keyword>
<name>A0ACC0VH56_9STRA</name>
<dbReference type="Proteomes" id="UP001163321">
    <property type="component" value="Chromosome 9"/>
</dbReference>
<sequence length="277" mass="31465">MTALNDDELEMNWTAEVPDISDNEDIISLGSEDELEDEDELDLAAGVKRRRDTETVDDIAVKKQKNDALATRSGKGLHKMTQAEHLKIVHDAYVKHRGGQMTSLELADGLNESHFVVPRGLGKHKLELLPSYIHHLLPTYKRDFLGKGKRRDKSPYFIILCSSALRCVEVIKHLTSFKCRVAKLFGKHLKADEQAKQLANTYIPIAVGTPGRVKKLLEMDTLALKHTKYVVFDIGKDKKQLTILELQDTATEMMDLIQFHFLPQLNRTDSTMKIMLF</sequence>
<evidence type="ECO:0000313" key="2">
    <source>
        <dbReference type="Proteomes" id="UP001163321"/>
    </source>
</evidence>
<protein>
    <submittedName>
        <fullName evidence="1">Uncharacterized protein</fullName>
    </submittedName>
</protein>